<dbReference type="Proteomes" id="UP000813672">
    <property type="component" value="Unassembled WGS sequence"/>
</dbReference>
<protein>
    <submittedName>
        <fullName evidence="1">Histidine kinase</fullName>
    </submittedName>
</protein>
<evidence type="ECO:0000313" key="1">
    <source>
        <dbReference type="EMBL" id="MCE8537115.1"/>
    </source>
</evidence>
<proteinExistence type="predicted"/>
<dbReference type="Pfam" id="PF20044">
    <property type="entry name" value="DUF6446"/>
    <property type="match status" value="1"/>
</dbReference>
<dbReference type="EMBL" id="JAGQAF010000003">
    <property type="protein sequence ID" value="MCE8537115.1"/>
    <property type="molecule type" value="Genomic_DNA"/>
</dbReference>
<dbReference type="InterPro" id="IPR045616">
    <property type="entry name" value="DUF6446"/>
</dbReference>
<evidence type="ECO:0000313" key="2">
    <source>
        <dbReference type="Proteomes" id="UP000813672"/>
    </source>
</evidence>
<dbReference type="AlphaFoldDB" id="A0A9Q3WJS1"/>
<organism evidence="1 2">
    <name type="scientific">Ruegeria pomeroyi</name>
    <dbReference type="NCBI Taxonomy" id="89184"/>
    <lineage>
        <taxon>Bacteria</taxon>
        <taxon>Pseudomonadati</taxon>
        <taxon>Pseudomonadota</taxon>
        <taxon>Alphaproteobacteria</taxon>
        <taxon>Rhodobacterales</taxon>
        <taxon>Roseobacteraceae</taxon>
        <taxon>Ruegeria</taxon>
    </lineage>
</organism>
<gene>
    <name evidence="1" type="ORF">KBY27_06575</name>
</gene>
<sequence>MTGKVLVIVLLLCGAAAGAAMYYLQVYGFYYEVTATPGQDVALVPLGGGTPQPIAYDGFRAIDADSSPIRYRACFTTDLTLDALSAGYEPAEAPEPLTAPAWFDCYDATAIAAALKAGTARAYLAAKNIHYGVDRIVTVAEDGRGHVWHTLNNCGQKAYDGTVVGEECPPRPEN</sequence>
<reference evidence="1" key="1">
    <citation type="journal article" date="2021" name="Environ. Microbiol.">
        <title>Cryptic niche differentiation of novel sediment ecotypes of Rugeria pomeroyi correlates with nitrate respiration.</title>
        <authorList>
            <person name="Lin X."/>
            <person name="McNichol J."/>
            <person name="Chu X."/>
            <person name="Qian Y."/>
            <person name="Luo H."/>
        </authorList>
    </citation>
    <scope>NUCLEOTIDE SEQUENCE</scope>
    <source>
        <strain evidence="1">SZCCDBB064</strain>
    </source>
</reference>
<name>A0A9Q3WJS1_9RHOB</name>
<accession>A0A9Q3WJS1</accession>
<dbReference type="RefSeq" id="WP_234218987.1">
    <property type="nucleotide sequence ID" value="NZ_JAGQAF010000003.1"/>
</dbReference>
<comment type="caution">
    <text evidence="1">The sequence shown here is derived from an EMBL/GenBank/DDBJ whole genome shotgun (WGS) entry which is preliminary data.</text>
</comment>
<dbReference type="GO" id="GO:0016301">
    <property type="term" value="F:kinase activity"/>
    <property type="evidence" value="ECO:0007669"/>
    <property type="project" value="UniProtKB-KW"/>
</dbReference>
<keyword evidence="1" id="KW-0418">Kinase</keyword>
<keyword evidence="1" id="KW-0808">Transferase</keyword>